<dbReference type="PRINTS" id="PR01020">
    <property type="entry name" value="LPSBIOSNTHSS"/>
</dbReference>
<sequence length="161" mass="18017">MRIGVYAGTFDPVTLGHLDIIKRALLIVDKLIIGIAEKSSKNPTFSSIERLDFVTESISEISGNIEVKIFDGLLVNFMRNENCRIIIRGLRAVSDFEYEFQISWLNHKLAGDIMTIFLPASNETQFLSSTLVKQVATLNGDLSQLLPSQIINKVRKSICSK</sequence>
<dbReference type="OrthoDB" id="9806661at2"/>
<dbReference type="HAMAP" id="MF_00151">
    <property type="entry name" value="PPAT_bact"/>
    <property type="match status" value="1"/>
</dbReference>
<keyword evidence="3 9" id="KW-0548">Nucleotidyltransferase</keyword>
<evidence type="ECO:0000313" key="11">
    <source>
        <dbReference type="EMBL" id="AHX10981.1"/>
    </source>
</evidence>
<feature type="site" description="Transition state stabilizer" evidence="9">
    <location>
        <position position="17"/>
    </location>
</feature>
<name>X5H349_9RICK</name>
<evidence type="ECO:0000256" key="4">
    <source>
        <dbReference type="ARBA" id="ARBA00022741"/>
    </source>
</evidence>
<evidence type="ECO:0000313" key="12">
    <source>
        <dbReference type="Proteomes" id="UP000023755"/>
    </source>
</evidence>
<dbReference type="CDD" id="cd02163">
    <property type="entry name" value="PPAT"/>
    <property type="match status" value="1"/>
</dbReference>
<keyword evidence="2 9" id="KW-0808">Transferase</keyword>
<evidence type="ECO:0000259" key="10">
    <source>
        <dbReference type="Pfam" id="PF01467"/>
    </source>
</evidence>
<feature type="binding site" evidence="9">
    <location>
        <begin position="9"/>
        <end position="10"/>
    </location>
    <ligand>
        <name>ATP</name>
        <dbReference type="ChEBI" id="CHEBI:30616"/>
    </ligand>
</feature>
<dbReference type="UniPathway" id="UPA00241">
    <property type="reaction ID" value="UER00355"/>
</dbReference>
<dbReference type="RefSeq" id="WP_038558636.1">
    <property type="nucleotide sequence ID" value="NZ_CP007481.1"/>
</dbReference>
<dbReference type="Gene3D" id="3.40.50.620">
    <property type="entry name" value="HUPs"/>
    <property type="match status" value="1"/>
</dbReference>
<comment type="subcellular location">
    <subcellularLocation>
        <location evidence="9">Cytoplasm</location>
    </subcellularLocation>
</comment>
<evidence type="ECO:0000256" key="5">
    <source>
        <dbReference type="ARBA" id="ARBA00022840"/>
    </source>
</evidence>
<dbReference type="AlphaFoldDB" id="X5H349"/>
<feature type="binding site" evidence="9">
    <location>
        <position position="99"/>
    </location>
    <ligand>
        <name>ATP</name>
        <dbReference type="ChEBI" id="CHEBI:30616"/>
    </ligand>
</feature>
<organism evidence="11 12">
    <name type="scientific">Neorickettsia helminthoeca str. Oregon</name>
    <dbReference type="NCBI Taxonomy" id="1286528"/>
    <lineage>
        <taxon>Bacteria</taxon>
        <taxon>Pseudomonadati</taxon>
        <taxon>Pseudomonadota</taxon>
        <taxon>Alphaproteobacteria</taxon>
        <taxon>Rickettsiales</taxon>
        <taxon>Anaplasmataceae</taxon>
        <taxon>Neorickettsia</taxon>
    </lineage>
</organism>
<keyword evidence="6 9" id="KW-0460">Magnesium</keyword>
<gene>
    <name evidence="9 11" type="primary">coaD</name>
    <name evidence="11" type="ORF">NHE_0004</name>
</gene>
<feature type="binding site" evidence="9">
    <location>
        <position position="88"/>
    </location>
    <ligand>
        <name>substrate</name>
    </ligand>
</feature>
<evidence type="ECO:0000256" key="9">
    <source>
        <dbReference type="HAMAP-Rule" id="MF_00151"/>
    </source>
</evidence>
<keyword evidence="1 9" id="KW-0963">Cytoplasm</keyword>
<keyword evidence="7 9" id="KW-0173">Coenzyme A biosynthesis</keyword>
<dbReference type="SUPFAM" id="SSF52374">
    <property type="entry name" value="Nucleotidylyl transferase"/>
    <property type="match status" value="1"/>
</dbReference>
<feature type="binding site" evidence="9">
    <location>
        <position position="41"/>
    </location>
    <ligand>
        <name>substrate</name>
    </ligand>
</feature>
<dbReference type="STRING" id="1286528.NHE_0004"/>
<feature type="domain" description="Cytidyltransferase-like" evidence="10">
    <location>
        <begin position="5"/>
        <end position="134"/>
    </location>
</feature>
<protein>
    <recommendedName>
        <fullName evidence="9">Phosphopantetheine adenylyltransferase</fullName>
        <ecNumber evidence="9">2.7.7.3</ecNumber>
    </recommendedName>
    <alternativeName>
        <fullName evidence="9">Dephospho-CoA pyrophosphorylase</fullName>
    </alternativeName>
    <alternativeName>
        <fullName evidence="9">Pantetheine-phosphate adenylyltransferase</fullName>
        <shortName evidence="9">PPAT</shortName>
    </alternativeName>
</protein>
<feature type="binding site" evidence="9">
    <location>
        <position position="74"/>
    </location>
    <ligand>
        <name>substrate</name>
    </ligand>
</feature>
<dbReference type="GO" id="GO:0015937">
    <property type="term" value="P:coenzyme A biosynthetic process"/>
    <property type="evidence" value="ECO:0007669"/>
    <property type="project" value="UniProtKB-UniRule"/>
</dbReference>
<feature type="binding site" evidence="9">
    <location>
        <position position="9"/>
    </location>
    <ligand>
        <name>substrate</name>
    </ligand>
</feature>
<keyword evidence="12" id="KW-1185">Reference proteome</keyword>
<keyword evidence="4 9" id="KW-0547">Nucleotide-binding</keyword>
<dbReference type="GO" id="GO:0005737">
    <property type="term" value="C:cytoplasm"/>
    <property type="evidence" value="ECO:0007669"/>
    <property type="project" value="UniProtKB-SubCell"/>
</dbReference>
<dbReference type="EMBL" id="CP007481">
    <property type="protein sequence ID" value="AHX10981.1"/>
    <property type="molecule type" value="Genomic_DNA"/>
</dbReference>
<comment type="subunit">
    <text evidence="9">Homohexamer.</text>
</comment>
<feature type="binding site" evidence="9">
    <location>
        <begin position="89"/>
        <end position="91"/>
    </location>
    <ligand>
        <name>ATP</name>
        <dbReference type="ChEBI" id="CHEBI:30616"/>
    </ligand>
</feature>
<dbReference type="EC" id="2.7.7.3" evidence="9"/>
<evidence type="ECO:0000256" key="8">
    <source>
        <dbReference type="ARBA" id="ARBA00029346"/>
    </source>
</evidence>
<evidence type="ECO:0000256" key="6">
    <source>
        <dbReference type="ARBA" id="ARBA00022842"/>
    </source>
</evidence>
<dbReference type="NCBIfam" id="TIGR00125">
    <property type="entry name" value="cyt_tran_rel"/>
    <property type="match status" value="1"/>
</dbReference>
<comment type="pathway">
    <text evidence="9">Cofactor biosynthesis; coenzyme A biosynthesis; CoA from (R)-pantothenate: step 4/5.</text>
</comment>
<dbReference type="Proteomes" id="UP000023755">
    <property type="component" value="Chromosome"/>
</dbReference>
<dbReference type="InterPro" id="IPR001980">
    <property type="entry name" value="PPAT"/>
</dbReference>
<accession>X5H349</accession>
<evidence type="ECO:0000256" key="1">
    <source>
        <dbReference type="ARBA" id="ARBA00022490"/>
    </source>
</evidence>
<dbReference type="InterPro" id="IPR004821">
    <property type="entry name" value="Cyt_trans-like"/>
</dbReference>
<dbReference type="InterPro" id="IPR014729">
    <property type="entry name" value="Rossmann-like_a/b/a_fold"/>
</dbReference>
<proteinExistence type="inferred from homology"/>
<keyword evidence="5 9" id="KW-0067">ATP-binding</keyword>
<dbReference type="PANTHER" id="PTHR21342:SF1">
    <property type="entry name" value="PHOSPHOPANTETHEINE ADENYLYLTRANSFERASE"/>
    <property type="match status" value="1"/>
</dbReference>
<comment type="similarity">
    <text evidence="9">Belongs to the bacterial CoaD family.</text>
</comment>
<comment type="catalytic activity">
    <reaction evidence="8 9">
        <text>(R)-4'-phosphopantetheine + ATP + H(+) = 3'-dephospho-CoA + diphosphate</text>
        <dbReference type="Rhea" id="RHEA:19801"/>
        <dbReference type="ChEBI" id="CHEBI:15378"/>
        <dbReference type="ChEBI" id="CHEBI:30616"/>
        <dbReference type="ChEBI" id="CHEBI:33019"/>
        <dbReference type="ChEBI" id="CHEBI:57328"/>
        <dbReference type="ChEBI" id="CHEBI:61723"/>
        <dbReference type="EC" id="2.7.7.3"/>
    </reaction>
</comment>
<dbReference type="Pfam" id="PF01467">
    <property type="entry name" value="CTP_transf_like"/>
    <property type="match status" value="1"/>
</dbReference>
<reference evidence="11 12" key="1">
    <citation type="submission" date="2014-03" db="EMBL/GenBank/DDBJ databases">
        <title>Sequencing and Comparison of Genomes and Transcriptome Profiles of Human Ehrlichiosis Agents.</title>
        <authorList>
            <person name="Lin M."/>
            <person name="Daugherty S.C."/>
            <person name="Nagaraj S."/>
            <person name="Cheng Z."/>
            <person name="Xiong Q."/>
            <person name="Lin F.-Y."/>
            <person name="Sengamalay N."/>
            <person name="Ott S."/>
            <person name="Godinez A."/>
            <person name="Tallon L.J."/>
            <person name="Sadzewicz L."/>
            <person name="Fraser C.M."/>
            <person name="Dunning Hotopp J.C."/>
            <person name="Rikihisa Y."/>
        </authorList>
    </citation>
    <scope>NUCLEOTIDE SEQUENCE [LARGE SCALE GENOMIC DNA]</scope>
    <source>
        <strain evidence="11 12">Oregon</strain>
    </source>
</reference>
<dbReference type="HOGENOM" id="CLU_100149_0_1_5"/>
<feature type="binding site" evidence="9">
    <location>
        <begin position="124"/>
        <end position="130"/>
    </location>
    <ligand>
        <name>ATP</name>
        <dbReference type="ChEBI" id="CHEBI:30616"/>
    </ligand>
</feature>
<comment type="function">
    <text evidence="9">Reversibly transfers an adenylyl group from ATP to 4'-phosphopantetheine, yielding dephospho-CoA (dPCoA) and pyrophosphate.</text>
</comment>
<evidence type="ECO:0000256" key="3">
    <source>
        <dbReference type="ARBA" id="ARBA00022695"/>
    </source>
</evidence>
<dbReference type="KEGG" id="nhm:NHE_0004"/>
<evidence type="ECO:0000256" key="7">
    <source>
        <dbReference type="ARBA" id="ARBA00022993"/>
    </source>
</evidence>
<evidence type="ECO:0000256" key="2">
    <source>
        <dbReference type="ARBA" id="ARBA00022679"/>
    </source>
</evidence>
<dbReference type="GO" id="GO:0004595">
    <property type="term" value="F:pantetheine-phosphate adenylyltransferase activity"/>
    <property type="evidence" value="ECO:0007669"/>
    <property type="project" value="UniProtKB-UniRule"/>
</dbReference>
<dbReference type="NCBIfam" id="TIGR01510">
    <property type="entry name" value="coaD_prev_kdtB"/>
    <property type="match status" value="1"/>
</dbReference>
<comment type="cofactor">
    <cofactor evidence="9">
        <name>Mg(2+)</name>
        <dbReference type="ChEBI" id="CHEBI:18420"/>
    </cofactor>
</comment>
<feature type="binding site" evidence="9">
    <location>
        <position position="17"/>
    </location>
    <ligand>
        <name>ATP</name>
        <dbReference type="ChEBI" id="CHEBI:30616"/>
    </ligand>
</feature>
<dbReference type="GO" id="GO:0005524">
    <property type="term" value="F:ATP binding"/>
    <property type="evidence" value="ECO:0007669"/>
    <property type="project" value="UniProtKB-KW"/>
</dbReference>
<dbReference type="PANTHER" id="PTHR21342">
    <property type="entry name" value="PHOSPHOPANTETHEINE ADENYLYLTRANSFERASE"/>
    <property type="match status" value="1"/>
</dbReference>